<dbReference type="PANTHER" id="PTHR21624">
    <property type="entry name" value="STEROL DESATURASE-RELATED PROTEIN"/>
    <property type="match status" value="1"/>
</dbReference>
<keyword evidence="10" id="KW-1185">Reference proteome</keyword>
<dbReference type="PANTHER" id="PTHR21624:SF1">
    <property type="entry name" value="ALKYLGLYCEROL MONOOXYGENASE"/>
    <property type="match status" value="1"/>
</dbReference>
<sequence length="286" mass="32385">MSEFGQQILYYLSLDQTHWILIIALVLFFLPLERIFPKVTRNVALSRLLVVLGLAICTQATIWLIKTYFYVDLISLFLNLQIFSIAKTDMPTAAIYVICFLLLDLTVYIYHVLSHKILPLWKLHSIHHADETVDASTGVLHHPFETIGSFLLTLLVAIIFGFPVLSLIVYAAFGTLHNMFAHANITLPTAIDRVLRLVIVTPDMHRTHHSIDMREGNSNFGQVFSFWDRLFGTYIAAPQTGEANLVMGLPEREKPKSFTLHGLLLHPFAGLYAQRSKKSPKGSKRA</sequence>
<keyword evidence="5" id="KW-0443">Lipid metabolism</keyword>
<evidence type="ECO:0000256" key="1">
    <source>
        <dbReference type="ARBA" id="ARBA00004127"/>
    </source>
</evidence>
<reference evidence="9 10" key="1">
    <citation type="submission" date="2019-03" db="EMBL/GenBank/DDBJ databases">
        <title>Genomic Encyclopedia of Type Strains, Phase III (KMG-III): the genomes of soil and plant-associated and newly described type strains.</title>
        <authorList>
            <person name="Whitman W."/>
        </authorList>
    </citation>
    <scope>NUCLEOTIDE SEQUENCE [LARGE SCALE GENOMIC DNA]</scope>
    <source>
        <strain evidence="9 10">CGMCC 1.7002</strain>
    </source>
</reference>
<keyword evidence="6 7" id="KW-0472">Membrane</keyword>
<organism evidence="9 10">
    <name type="scientific">Maritalea mobilis</name>
    <dbReference type="NCBI Taxonomy" id="483324"/>
    <lineage>
        <taxon>Bacteria</taxon>
        <taxon>Pseudomonadati</taxon>
        <taxon>Pseudomonadota</taxon>
        <taxon>Alphaproteobacteria</taxon>
        <taxon>Hyphomicrobiales</taxon>
        <taxon>Devosiaceae</taxon>
        <taxon>Maritalea</taxon>
    </lineage>
</organism>
<evidence type="ECO:0000256" key="6">
    <source>
        <dbReference type="ARBA" id="ARBA00023136"/>
    </source>
</evidence>
<dbReference type="Proteomes" id="UP000295391">
    <property type="component" value="Unassembled WGS sequence"/>
</dbReference>
<dbReference type="InterPro" id="IPR006694">
    <property type="entry name" value="Fatty_acid_hydroxylase"/>
</dbReference>
<proteinExistence type="predicted"/>
<keyword evidence="3 7" id="KW-1133">Transmembrane helix</keyword>
<evidence type="ECO:0000256" key="4">
    <source>
        <dbReference type="ARBA" id="ARBA00023002"/>
    </source>
</evidence>
<feature type="transmembrane region" description="Helical" evidence="7">
    <location>
        <begin position="93"/>
        <end position="113"/>
    </location>
</feature>
<feature type="transmembrane region" description="Helical" evidence="7">
    <location>
        <begin position="68"/>
        <end position="86"/>
    </location>
</feature>
<dbReference type="AlphaFoldDB" id="A0A4R6VVQ9"/>
<dbReference type="GO" id="GO:0008610">
    <property type="term" value="P:lipid biosynthetic process"/>
    <property type="evidence" value="ECO:0007669"/>
    <property type="project" value="InterPro"/>
</dbReference>
<comment type="caution">
    <text evidence="9">The sequence shown here is derived from an EMBL/GenBank/DDBJ whole genome shotgun (WGS) entry which is preliminary data.</text>
</comment>
<dbReference type="EMBL" id="SNYR01000001">
    <property type="protein sequence ID" value="TDQ66867.1"/>
    <property type="molecule type" value="Genomic_DNA"/>
</dbReference>
<evidence type="ECO:0000256" key="2">
    <source>
        <dbReference type="ARBA" id="ARBA00022692"/>
    </source>
</evidence>
<name>A0A4R6VVQ9_9HYPH</name>
<feature type="transmembrane region" description="Helical" evidence="7">
    <location>
        <begin position="16"/>
        <end position="32"/>
    </location>
</feature>
<comment type="subcellular location">
    <subcellularLocation>
        <location evidence="1">Endomembrane system</location>
        <topology evidence="1">Multi-pass membrane protein</topology>
    </subcellularLocation>
</comment>
<dbReference type="Pfam" id="PF04116">
    <property type="entry name" value="FA_hydroxylase"/>
    <property type="match status" value="1"/>
</dbReference>
<evidence type="ECO:0000259" key="8">
    <source>
        <dbReference type="Pfam" id="PF04116"/>
    </source>
</evidence>
<keyword evidence="4" id="KW-0560">Oxidoreductase</keyword>
<protein>
    <submittedName>
        <fullName evidence="9">Sterol desaturase/sphingolipid hydroxylase (Fatty acid hydroxylase superfamily)</fullName>
    </submittedName>
</protein>
<dbReference type="GO" id="GO:0050479">
    <property type="term" value="F:glyceryl-ether monooxygenase activity"/>
    <property type="evidence" value="ECO:0007669"/>
    <property type="project" value="TreeGrafter"/>
</dbReference>
<evidence type="ECO:0000313" key="10">
    <source>
        <dbReference type="Proteomes" id="UP000295391"/>
    </source>
</evidence>
<dbReference type="GO" id="GO:0012505">
    <property type="term" value="C:endomembrane system"/>
    <property type="evidence" value="ECO:0007669"/>
    <property type="project" value="UniProtKB-SubCell"/>
</dbReference>
<evidence type="ECO:0000256" key="5">
    <source>
        <dbReference type="ARBA" id="ARBA00023098"/>
    </source>
</evidence>
<feature type="transmembrane region" description="Helical" evidence="7">
    <location>
        <begin position="44"/>
        <end position="62"/>
    </location>
</feature>
<dbReference type="GO" id="GO:0016020">
    <property type="term" value="C:membrane"/>
    <property type="evidence" value="ECO:0007669"/>
    <property type="project" value="GOC"/>
</dbReference>
<dbReference type="InterPro" id="IPR051689">
    <property type="entry name" value="Sterol_desaturase/TMEM195"/>
</dbReference>
<dbReference type="GO" id="GO:0005506">
    <property type="term" value="F:iron ion binding"/>
    <property type="evidence" value="ECO:0007669"/>
    <property type="project" value="InterPro"/>
</dbReference>
<evidence type="ECO:0000313" key="9">
    <source>
        <dbReference type="EMBL" id="TDQ66867.1"/>
    </source>
</evidence>
<dbReference type="OrthoDB" id="9770329at2"/>
<evidence type="ECO:0000256" key="3">
    <source>
        <dbReference type="ARBA" id="ARBA00022989"/>
    </source>
</evidence>
<feature type="domain" description="Fatty acid hydroxylase" evidence="8">
    <location>
        <begin position="97"/>
        <end position="233"/>
    </location>
</feature>
<gene>
    <name evidence="9" type="ORF">ATL17_0873</name>
</gene>
<accession>A0A4R6VVQ9</accession>
<dbReference type="GO" id="GO:0006643">
    <property type="term" value="P:membrane lipid metabolic process"/>
    <property type="evidence" value="ECO:0007669"/>
    <property type="project" value="TreeGrafter"/>
</dbReference>
<keyword evidence="2 7" id="KW-0812">Transmembrane</keyword>
<dbReference type="RefSeq" id="WP_133571525.1">
    <property type="nucleotide sequence ID" value="NZ_SNYR01000001.1"/>
</dbReference>
<feature type="transmembrane region" description="Helical" evidence="7">
    <location>
        <begin position="150"/>
        <end position="173"/>
    </location>
</feature>
<evidence type="ECO:0000256" key="7">
    <source>
        <dbReference type="SAM" id="Phobius"/>
    </source>
</evidence>